<accession>C1MWC8</accession>
<protein>
    <submittedName>
        <fullName evidence="1">Predicted protein</fullName>
    </submittedName>
</protein>
<name>C1MWC8_MICPC</name>
<keyword evidence="2" id="KW-1185">Reference proteome</keyword>
<dbReference type="Proteomes" id="UP000001876">
    <property type="component" value="Unassembled WGS sequence"/>
</dbReference>
<proteinExistence type="predicted"/>
<evidence type="ECO:0000313" key="1">
    <source>
        <dbReference type="EMBL" id="EEH55855.1"/>
    </source>
</evidence>
<dbReference type="InterPro" id="IPR006461">
    <property type="entry name" value="PLAC_motif_containing"/>
</dbReference>
<reference evidence="1 2" key="1">
    <citation type="journal article" date="2009" name="Science">
        <title>Green evolution and dynamic adaptations revealed by genomes of the marine picoeukaryotes Micromonas.</title>
        <authorList>
            <person name="Worden A.Z."/>
            <person name="Lee J.H."/>
            <person name="Mock T."/>
            <person name="Rouze P."/>
            <person name="Simmons M.P."/>
            <person name="Aerts A.L."/>
            <person name="Allen A.E."/>
            <person name="Cuvelier M.L."/>
            <person name="Derelle E."/>
            <person name="Everett M.V."/>
            <person name="Foulon E."/>
            <person name="Grimwood J."/>
            <person name="Gundlach H."/>
            <person name="Henrissat B."/>
            <person name="Napoli C."/>
            <person name="McDonald S.M."/>
            <person name="Parker M.S."/>
            <person name="Rombauts S."/>
            <person name="Salamov A."/>
            <person name="Von Dassow P."/>
            <person name="Badger J.H."/>
            <person name="Coutinho P.M."/>
            <person name="Demir E."/>
            <person name="Dubchak I."/>
            <person name="Gentemann C."/>
            <person name="Eikrem W."/>
            <person name="Gready J.E."/>
            <person name="John U."/>
            <person name="Lanier W."/>
            <person name="Lindquist E.A."/>
            <person name="Lucas S."/>
            <person name="Mayer K.F."/>
            <person name="Moreau H."/>
            <person name="Not F."/>
            <person name="Otillar R."/>
            <person name="Panaud O."/>
            <person name="Pangilinan J."/>
            <person name="Paulsen I."/>
            <person name="Piegu B."/>
            <person name="Poliakov A."/>
            <person name="Robbens S."/>
            <person name="Schmutz J."/>
            <person name="Toulza E."/>
            <person name="Wyss T."/>
            <person name="Zelensky A."/>
            <person name="Zhou K."/>
            <person name="Armbrust E.V."/>
            <person name="Bhattacharya D."/>
            <person name="Goodenough U.W."/>
            <person name="Van de Peer Y."/>
            <person name="Grigoriev I.V."/>
        </authorList>
    </citation>
    <scope>NUCLEOTIDE SEQUENCE [LARGE SCALE GENOMIC DNA]</scope>
    <source>
        <strain evidence="1 2">CCMP1545</strain>
    </source>
</reference>
<dbReference type="NCBIfam" id="TIGR01571">
    <property type="entry name" value="A_thal_Cys_rich"/>
    <property type="match status" value="1"/>
</dbReference>
<dbReference type="Pfam" id="PF04749">
    <property type="entry name" value="PLAC8"/>
    <property type="match status" value="1"/>
</dbReference>
<evidence type="ECO:0000313" key="2">
    <source>
        <dbReference type="Proteomes" id="UP000001876"/>
    </source>
</evidence>
<dbReference type="GeneID" id="9685342"/>
<dbReference type="PANTHER" id="PTHR15907">
    <property type="entry name" value="DUF614 FAMILY PROTEIN-RELATED"/>
    <property type="match status" value="1"/>
</dbReference>
<dbReference type="EMBL" id="GG663741">
    <property type="protein sequence ID" value="EEH55855.1"/>
    <property type="molecule type" value="Genomic_DNA"/>
</dbReference>
<sequence length="129" mass="13909">MSAKWSTGLCSCLSDCDTCCLSINSLTGQQDRIIQGKSFCNACCCLCAPNILVNGCCITGPNRTALKTKLGITESDCLGDKCCSCVCLPCVLMQHARELKCRGIYTMEQMNGQLPATLAPSNMTMIQHR</sequence>
<dbReference type="OrthoDB" id="1045822at2759"/>
<organism evidence="2">
    <name type="scientific">Micromonas pusilla (strain CCMP1545)</name>
    <name type="common">Picoplanktonic green alga</name>
    <dbReference type="NCBI Taxonomy" id="564608"/>
    <lineage>
        <taxon>Eukaryota</taxon>
        <taxon>Viridiplantae</taxon>
        <taxon>Chlorophyta</taxon>
        <taxon>Mamiellophyceae</taxon>
        <taxon>Mamiellales</taxon>
        <taxon>Mamiellaceae</taxon>
        <taxon>Micromonas</taxon>
    </lineage>
</organism>
<dbReference type="KEGG" id="mpp:MICPUCDRAFT_59718"/>
<gene>
    <name evidence="1" type="ORF">MICPUCDRAFT_59718</name>
</gene>
<dbReference type="RefSeq" id="XP_003059903.1">
    <property type="nucleotide sequence ID" value="XM_003059857.1"/>
</dbReference>
<dbReference type="AlphaFoldDB" id="C1MWC8"/>